<dbReference type="Gene3D" id="3.40.50.2300">
    <property type="match status" value="2"/>
</dbReference>
<keyword evidence="2" id="KW-0238">DNA-binding</keyword>
<dbReference type="GO" id="GO:0003700">
    <property type="term" value="F:DNA-binding transcription factor activity"/>
    <property type="evidence" value="ECO:0007669"/>
    <property type="project" value="TreeGrafter"/>
</dbReference>
<keyword evidence="3" id="KW-0804">Transcription</keyword>
<sequence length="370" mass="41349">MKKSTKTRKRELAPGRMDIRDVARRANVSSATVSRTINQVSTVNPQLAKRVWQAIEDLNYFPNTQARALVSGRSRILGLIISEITNPFFPELIQQFEDVAVESNYEVLIGSTNYDPKRMFRCIRRMLERKVDGVAIMTFGIEAPLLDELAARQVPLVFIDTGPDSPFVRTLKVDYQTGIRQGVQHLAALGHRRIAFITGPLALHSAKARRDAFAKAMREIGVTVSPESIVEGAHTLEGGTEGMRILARNKHMPTAVMCSNDMTAIGVLHELYKTNTRVPDEISVIGFDDIRIAEFTFPPLTTIQMSCSDIARSAIEALRAGIEKPNDASAAREWTITTRLIVRQTTSYPRGTMLDNQQQSKPSRRRRSNS</sequence>
<accession>A0A7W8N1B2</accession>
<dbReference type="CDD" id="cd01392">
    <property type="entry name" value="HTH_LacI"/>
    <property type="match status" value="1"/>
</dbReference>
<dbReference type="InterPro" id="IPR046335">
    <property type="entry name" value="LacI/GalR-like_sensor"/>
</dbReference>
<dbReference type="EMBL" id="JACHDZ010000001">
    <property type="protein sequence ID" value="MBB5342062.1"/>
    <property type="molecule type" value="Genomic_DNA"/>
</dbReference>
<evidence type="ECO:0000256" key="3">
    <source>
        <dbReference type="ARBA" id="ARBA00023163"/>
    </source>
</evidence>
<dbReference type="PANTHER" id="PTHR30146:SF109">
    <property type="entry name" value="HTH-TYPE TRANSCRIPTIONAL REGULATOR GALS"/>
    <property type="match status" value="1"/>
</dbReference>
<name>A0A7W8N1B2_9BACT</name>
<organism evidence="6 7">
    <name type="scientific">Tunturiibacter lichenicola</name>
    <dbReference type="NCBI Taxonomy" id="2051959"/>
    <lineage>
        <taxon>Bacteria</taxon>
        <taxon>Pseudomonadati</taxon>
        <taxon>Acidobacteriota</taxon>
        <taxon>Terriglobia</taxon>
        <taxon>Terriglobales</taxon>
        <taxon>Acidobacteriaceae</taxon>
        <taxon>Tunturiibacter</taxon>
    </lineage>
</organism>
<reference evidence="6 7" key="1">
    <citation type="submission" date="2020-08" db="EMBL/GenBank/DDBJ databases">
        <title>Genomic Encyclopedia of Type Strains, Phase IV (KMG-V): Genome sequencing to study the core and pangenomes of soil and plant-associated prokaryotes.</title>
        <authorList>
            <person name="Whitman W."/>
        </authorList>
    </citation>
    <scope>NUCLEOTIDE SEQUENCE [LARGE SCALE GENOMIC DNA]</scope>
    <source>
        <strain evidence="6 7">M8US30</strain>
    </source>
</reference>
<dbReference type="SMART" id="SM00354">
    <property type="entry name" value="HTH_LACI"/>
    <property type="match status" value="1"/>
</dbReference>
<dbReference type="InterPro" id="IPR000843">
    <property type="entry name" value="HTH_LacI"/>
</dbReference>
<dbReference type="PANTHER" id="PTHR30146">
    <property type="entry name" value="LACI-RELATED TRANSCRIPTIONAL REPRESSOR"/>
    <property type="match status" value="1"/>
</dbReference>
<dbReference type="Pfam" id="PF13377">
    <property type="entry name" value="Peripla_BP_3"/>
    <property type="match status" value="1"/>
</dbReference>
<keyword evidence="1" id="KW-0805">Transcription regulation</keyword>
<evidence type="ECO:0000256" key="4">
    <source>
        <dbReference type="SAM" id="MobiDB-lite"/>
    </source>
</evidence>
<evidence type="ECO:0000313" key="7">
    <source>
        <dbReference type="Proteomes" id="UP000569092"/>
    </source>
</evidence>
<dbReference type="Gene3D" id="1.10.260.40">
    <property type="entry name" value="lambda repressor-like DNA-binding domains"/>
    <property type="match status" value="1"/>
</dbReference>
<gene>
    <name evidence="6" type="ORF">HDF10_000012</name>
</gene>
<dbReference type="InterPro" id="IPR010982">
    <property type="entry name" value="Lambda_DNA-bd_dom_sf"/>
</dbReference>
<dbReference type="SUPFAM" id="SSF53822">
    <property type="entry name" value="Periplasmic binding protein-like I"/>
    <property type="match status" value="1"/>
</dbReference>
<dbReference type="Proteomes" id="UP000569092">
    <property type="component" value="Unassembled WGS sequence"/>
</dbReference>
<dbReference type="GO" id="GO:0000976">
    <property type="term" value="F:transcription cis-regulatory region binding"/>
    <property type="evidence" value="ECO:0007669"/>
    <property type="project" value="TreeGrafter"/>
</dbReference>
<dbReference type="AlphaFoldDB" id="A0A7W8N1B2"/>
<evidence type="ECO:0000256" key="2">
    <source>
        <dbReference type="ARBA" id="ARBA00023125"/>
    </source>
</evidence>
<dbReference type="CDD" id="cd06267">
    <property type="entry name" value="PBP1_LacI_sugar_binding-like"/>
    <property type="match status" value="1"/>
</dbReference>
<comment type="caution">
    <text evidence="6">The sequence shown here is derived from an EMBL/GenBank/DDBJ whole genome shotgun (WGS) entry which is preliminary data.</text>
</comment>
<evidence type="ECO:0000256" key="1">
    <source>
        <dbReference type="ARBA" id="ARBA00023015"/>
    </source>
</evidence>
<dbReference type="PROSITE" id="PS50932">
    <property type="entry name" value="HTH_LACI_2"/>
    <property type="match status" value="1"/>
</dbReference>
<proteinExistence type="predicted"/>
<protein>
    <submittedName>
        <fullName evidence="6">LacI family transcriptional regulator</fullName>
    </submittedName>
</protein>
<feature type="domain" description="HTH lacI-type" evidence="5">
    <location>
        <begin position="19"/>
        <end position="71"/>
    </location>
</feature>
<evidence type="ECO:0000259" key="5">
    <source>
        <dbReference type="PROSITE" id="PS50932"/>
    </source>
</evidence>
<evidence type="ECO:0000313" key="6">
    <source>
        <dbReference type="EMBL" id="MBB5342062.1"/>
    </source>
</evidence>
<dbReference type="InterPro" id="IPR028082">
    <property type="entry name" value="Peripla_BP_I"/>
</dbReference>
<feature type="region of interest" description="Disordered" evidence="4">
    <location>
        <begin position="347"/>
        <end position="370"/>
    </location>
</feature>
<dbReference type="SUPFAM" id="SSF47413">
    <property type="entry name" value="lambda repressor-like DNA-binding domains"/>
    <property type="match status" value="1"/>
</dbReference>
<dbReference type="Pfam" id="PF00356">
    <property type="entry name" value="LacI"/>
    <property type="match status" value="1"/>
</dbReference>